<evidence type="ECO:0000256" key="23">
    <source>
        <dbReference type="ARBA" id="ARBA00030652"/>
    </source>
</evidence>
<evidence type="ECO:0000313" key="31">
    <source>
        <dbReference type="Ensembl" id="ENSSGRP00000058200.1"/>
    </source>
</evidence>
<keyword evidence="32" id="KW-1185">Reference proteome</keyword>
<evidence type="ECO:0000256" key="24">
    <source>
        <dbReference type="ARBA" id="ARBA00031597"/>
    </source>
</evidence>
<dbReference type="Gene3D" id="3.40.50.720">
    <property type="entry name" value="NAD(P)-binding Rossmann-like Domain"/>
    <property type="match status" value="2"/>
</dbReference>
<dbReference type="InterPro" id="IPR005821">
    <property type="entry name" value="Ion_trans_dom"/>
</dbReference>
<evidence type="ECO:0000256" key="14">
    <source>
        <dbReference type="ARBA" id="ARBA00022989"/>
    </source>
</evidence>
<evidence type="ECO:0000313" key="32">
    <source>
        <dbReference type="Proteomes" id="UP000472262"/>
    </source>
</evidence>
<dbReference type="Pfam" id="PF21014">
    <property type="entry name" value="Slowpoke_C"/>
    <property type="match status" value="1"/>
</dbReference>
<dbReference type="FunFam" id="1.10.287.70:FF:000015">
    <property type="entry name" value="Calcium-activated potassium channel subunit alpha-1 isoform X7"/>
    <property type="match status" value="1"/>
</dbReference>
<keyword evidence="17" id="KW-0407">Ion channel</keyword>
<evidence type="ECO:0000256" key="22">
    <source>
        <dbReference type="ARBA" id="ARBA00030518"/>
    </source>
</evidence>
<evidence type="ECO:0000256" key="13">
    <source>
        <dbReference type="ARBA" id="ARBA00022958"/>
    </source>
</evidence>
<dbReference type="InterPro" id="IPR048735">
    <property type="entry name" value="Slowpoke-like_C"/>
</dbReference>
<evidence type="ECO:0000256" key="29">
    <source>
        <dbReference type="SAM" id="Phobius"/>
    </source>
</evidence>
<dbReference type="PROSITE" id="PS51201">
    <property type="entry name" value="RCK_N"/>
    <property type="match status" value="2"/>
</dbReference>
<keyword evidence="7 29" id="KW-0812">Transmembrane</keyword>
<reference evidence="31" key="1">
    <citation type="submission" date="2025-08" db="UniProtKB">
        <authorList>
            <consortium name="Ensembl"/>
        </authorList>
    </citation>
    <scope>IDENTIFICATION</scope>
</reference>
<dbReference type="Proteomes" id="UP000472262">
    <property type="component" value="Unassembled WGS sequence"/>
</dbReference>
<feature type="transmembrane region" description="Helical" evidence="29">
    <location>
        <begin position="133"/>
        <end position="155"/>
    </location>
</feature>
<dbReference type="Pfam" id="PF03493">
    <property type="entry name" value="BK_channel_a"/>
    <property type="match status" value="1"/>
</dbReference>
<keyword evidence="16 29" id="KW-0472">Membrane</keyword>
<keyword evidence="5" id="KW-1003">Cell membrane</keyword>
<comment type="catalytic activity">
    <reaction evidence="27">
        <text>K(+)(in) = K(+)(out)</text>
        <dbReference type="Rhea" id="RHEA:29463"/>
        <dbReference type="ChEBI" id="CHEBI:29103"/>
    </reaction>
</comment>
<keyword evidence="14 29" id="KW-1133">Transmembrane helix</keyword>
<feature type="transmembrane region" description="Helical" evidence="29">
    <location>
        <begin position="99"/>
        <end position="117"/>
    </location>
</feature>
<comment type="subcellular location">
    <subcellularLocation>
        <location evidence="1">Cell membrane</location>
        <topology evidence="1">Multi-pass membrane protein</topology>
    </subcellularLocation>
</comment>
<feature type="compositionally biased region" description="Basic and acidic residues" evidence="28">
    <location>
        <begin position="1051"/>
        <end position="1064"/>
    </location>
</feature>
<feature type="transmembrane region" description="Helical" evidence="29">
    <location>
        <begin position="257"/>
        <end position="275"/>
    </location>
</feature>
<keyword evidence="4" id="KW-0813">Transport</keyword>
<feature type="transmembrane region" description="Helical" evidence="29">
    <location>
        <begin position="287"/>
        <end position="305"/>
    </location>
</feature>
<dbReference type="Pfam" id="PF22614">
    <property type="entry name" value="Slo-like_RCK"/>
    <property type="match status" value="2"/>
</dbReference>
<dbReference type="GO" id="GO:0060072">
    <property type="term" value="F:large conductance calcium-activated potassium channel activity"/>
    <property type="evidence" value="ECO:0007669"/>
    <property type="project" value="TreeGrafter"/>
</dbReference>
<dbReference type="PRINTS" id="PR01449">
    <property type="entry name" value="BKCHANNELA"/>
</dbReference>
<evidence type="ECO:0000256" key="9">
    <source>
        <dbReference type="ARBA" id="ARBA00022826"/>
    </source>
</evidence>
<evidence type="ECO:0000259" key="30">
    <source>
        <dbReference type="PROSITE" id="PS51201"/>
    </source>
</evidence>
<evidence type="ECO:0000256" key="25">
    <source>
        <dbReference type="ARBA" id="ARBA00031999"/>
    </source>
</evidence>
<gene>
    <name evidence="31" type="primary">LOC107597763</name>
</gene>
<evidence type="ECO:0000256" key="10">
    <source>
        <dbReference type="ARBA" id="ARBA00022837"/>
    </source>
</evidence>
<organism evidence="31 32">
    <name type="scientific">Sinocyclocheilus grahami</name>
    <name type="common">Dianchi golden-line fish</name>
    <name type="synonym">Barbus grahami</name>
    <dbReference type="NCBI Taxonomy" id="75366"/>
    <lineage>
        <taxon>Eukaryota</taxon>
        <taxon>Metazoa</taxon>
        <taxon>Chordata</taxon>
        <taxon>Craniata</taxon>
        <taxon>Vertebrata</taxon>
        <taxon>Euteleostomi</taxon>
        <taxon>Actinopterygii</taxon>
        <taxon>Neopterygii</taxon>
        <taxon>Teleostei</taxon>
        <taxon>Ostariophysi</taxon>
        <taxon>Cypriniformes</taxon>
        <taxon>Cyprinidae</taxon>
        <taxon>Cyprininae</taxon>
        <taxon>Sinocyclocheilus</taxon>
    </lineage>
</organism>
<feature type="compositionally biased region" description="Polar residues" evidence="28">
    <location>
        <begin position="1025"/>
        <end position="1038"/>
    </location>
</feature>
<evidence type="ECO:0000256" key="11">
    <source>
        <dbReference type="ARBA" id="ARBA00022842"/>
    </source>
</evidence>
<reference evidence="31" key="2">
    <citation type="submission" date="2025-09" db="UniProtKB">
        <authorList>
            <consortium name="Ensembl"/>
        </authorList>
    </citation>
    <scope>IDENTIFICATION</scope>
</reference>
<evidence type="ECO:0000256" key="18">
    <source>
        <dbReference type="ARBA" id="ARBA00029579"/>
    </source>
</evidence>
<dbReference type="Gene3D" id="1.10.287.70">
    <property type="match status" value="1"/>
</dbReference>
<evidence type="ECO:0000256" key="28">
    <source>
        <dbReference type="SAM" id="MobiDB-lite"/>
    </source>
</evidence>
<evidence type="ECO:0000256" key="12">
    <source>
        <dbReference type="ARBA" id="ARBA00022882"/>
    </source>
</evidence>
<evidence type="ECO:0000256" key="19">
    <source>
        <dbReference type="ARBA" id="ARBA00029583"/>
    </source>
</evidence>
<dbReference type="Ensembl" id="ENSSGRT00000062110.1">
    <property type="protein sequence ID" value="ENSSGRP00000058200.1"/>
    <property type="gene ID" value="ENSSGRG00000023960.1"/>
</dbReference>
<evidence type="ECO:0000256" key="8">
    <source>
        <dbReference type="ARBA" id="ARBA00022723"/>
    </source>
</evidence>
<feature type="domain" description="RCK N-terminal" evidence="30">
    <location>
        <begin position="327"/>
        <end position="469"/>
    </location>
</feature>
<dbReference type="Pfam" id="PF00520">
    <property type="entry name" value="Ion_trans"/>
    <property type="match status" value="1"/>
</dbReference>
<keyword evidence="12" id="KW-0851">Voltage-gated channel</keyword>
<evidence type="ECO:0000256" key="7">
    <source>
        <dbReference type="ARBA" id="ARBA00022692"/>
    </source>
</evidence>
<evidence type="ECO:0000256" key="17">
    <source>
        <dbReference type="ARBA" id="ARBA00023303"/>
    </source>
</evidence>
<protein>
    <recommendedName>
        <fullName evidence="3">Calcium-activated potassium channel subunit alpha-1</fullName>
    </recommendedName>
    <alternativeName>
        <fullName evidence="18">BK channel</fullName>
    </alternativeName>
    <alternativeName>
        <fullName evidence="22">BKCA alpha</fullName>
    </alternativeName>
    <alternativeName>
        <fullName evidence="20">Calcium-activated potassium channel, subfamily M subunit alpha-1</fullName>
    </alternativeName>
    <alternativeName>
        <fullName evidence="24">K(VCA)alpha</fullName>
    </alternativeName>
    <alternativeName>
        <fullName evidence="23">KCa1.1</fullName>
    </alternativeName>
    <alternativeName>
        <fullName evidence="25">Maxi K channel</fullName>
    </alternativeName>
    <alternativeName>
        <fullName evidence="19">Slo-alpha</fullName>
    </alternativeName>
    <alternativeName>
        <fullName evidence="21">Slo1</fullName>
    </alternativeName>
    <alternativeName>
        <fullName evidence="26">Slowpoke homolog</fullName>
    </alternativeName>
</protein>
<evidence type="ECO:0000256" key="2">
    <source>
        <dbReference type="ARBA" id="ARBA00008648"/>
    </source>
</evidence>
<evidence type="ECO:0000256" key="27">
    <source>
        <dbReference type="ARBA" id="ARBA00034430"/>
    </source>
</evidence>
<dbReference type="FunFam" id="3.40.50.720:FF:000005">
    <property type="entry name" value="calcium-activated potassium channel subunit alpha-1 isoform X6"/>
    <property type="match status" value="1"/>
</dbReference>
<dbReference type="SUPFAM" id="SSF81324">
    <property type="entry name" value="Voltage-gated potassium channels"/>
    <property type="match status" value="1"/>
</dbReference>
<dbReference type="PANTHER" id="PTHR10027:SF33">
    <property type="entry name" value="CALCIUM-ACTIVATED POTASSIUM CHANNEL SUBUNIT ALPHA-1-RELATED"/>
    <property type="match status" value="1"/>
</dbReference>
<dbReference type="InterPro" id="IPR036291">
    <property type="entry name" value="NAD(P)-bd_dom_sf"/>
</dbReference>
<dbReference type="PRINTS" id="PR00169">
    <property type="entry name" value="KCHANNEL"/>
</dbReference>
<comment type="similarity">
    <text evidence="2">Belongs to the potassium channel family. Calcium-activated (TC 1.A.1.3) subfamily. KCa1.1/KCNMA1 sub-subfamily.</text>
</comment>
<evidence type="ECO:0000256" key="15">
    <source>
        <dbReference type="ARBA" id="ARBA00023065"/>
    </source>
</evidence>
<accession>A0A672P4D7</accession>
<keyword evidence="6" id="KW-0633">Potassium transport</keyword>
<keyword evidence="13" id="KW-0630">Potassium</keyword>
<feature type="domain" description="RCK N-terminal" evidence="30">
    <location>
        <begin position="673"/>
        <end position="817"/>
    </location>
</feature>
<evidence type="ECO:0000256" key="16">
    <source>
        <dbReference type="ARBA" id="ARBA00023136"/>
    </source>
</evidence>
<keyword evidence="8" id="KW-0479">Metal-binding</keyword>
<evidence type="ECO:0000256" key="26">
    <source>
        <dbReference type="ARBA" id="ARBA00033447"/>
    </source>
</evidence>
<evidence type="ECO:0000256" key="20">
    <source>
        <dbReference type="ARBA" id="ARBA00030288"/>
    </source>
</evidence>
<keyword evidence="9" id="KW-0631">Potassium channel</keyword>
<dbReference type="PANTHER" id="PTHR10027">
    <property type="entry name" value="CALCIUM-ACTIVATED POTASSIUM CHANNEL ALPHA CHAIN"/>
    <property type="match status" value="1"/>
</dbReference>
<feature type="region of interest" description="Disordered" evidence="28">
    <location>
        <begin position="1025"/>
        <end position="1064"/>
    </location>
</feature>
<dbReference type="GO" id="GO:0045211">
    <property type="term" value="C:postsynaptic membrane"/>
    <property type="evidence" value="ECO:0007669"/>
    <property type="project" value="TreeGrafter"/>
</dbReference>
<sequence>MDALDVPCDPRGQRMWWAFLASSMVTFFGGLFIILLWRTLKYLWMVCCHCKGKKKDAQRISKALGQREVEAVVSEVGWMTSVKDWAGVMISAQTLTGRVLVVLVFALSIGALVIYFTDSTKPIESCQHFYKDYWLQIDMAFNVFFLLYFGLRFIAANDKLWFWLEVNSVVDFFTVPPVFVSVYLNRSWLGLRFLRALRLIQFSEILQFLNILKTSNSIKLVNLCSIFISTWLTAAGFIHLVENSGDPWENFQNSQPLSYWECVYLLMVTMSTVGYGDVCAKTTLGRLFMVFFILGGLAMFARYVPEIAALILNRKKYGGSYNSTQGRKHIVVCGHITLESVSNFLKDFLHKDRDDVNVEIVFLHNISPNLELEALFKRHFTQVEFYQGSVLNPHDLARVKIESADACLILANKYCADPDAEDASNIMRVISIKNYHPKIRIITQMLQYHNKAHLLNIPSWNWKEGDDAICLAELKLGFIAQSCLAQGLSTMLANLFSMRSYIKIEEDTWQKYYLEGVANEMYTEYLSSAFVGLSFPTICELCYVKLKLLLIAIEYKSDQRECSTLINPGNHVKMQEGTLGFFIASDAKEVKRALFYCKACHDDITDPKRIKKCGCKRIEEEQQSALSPKKKQRNGGMRTSPTCSPKIIRGQSLIYWPVFLPQTRSEAAMTVLSGHVVVCIFGDVKSALIGLRNLVMPLRASNFHYHELKPIVFVGSLEYLKREWETLHNFPKVSILPGTPLSRADLRAVNINLCDMCVILSANQNNIDDASLQDKECILASLNIKSMQFDDSIGLLQANSQGFTPPGMDRSSPENSPVHGLVRQVSITTGANIPIITELVNDSNVQFLDQDDDDDPDTELYLTQPFACGTAFAVSVLDSLMSATYFNDNILTLIRTLVTGGATPELEGLLAEENALRGGYSTPQTLANRDRCRVAQLALYDGPFADLGDGGCYGDLFCKALKTYNMLCFGIYRLRDAHLGAPSQCTKRYVITNPPYNFELVPTDLIFCLMQFDHNAGQTRTNLSSHSTFCPSKKSPSAHSIPSSARPGRSRSRDLRDKQKYVPL</sequence>
<dbReference type="InterPro" id="IPR047871">
    <property type="entry name" value="K_chnl_Slo-like"/>
</dbReference>
<evidence type="ECO:0000256" key="5">
    <source>
        <dbReference type="ARBA" id="ARBA00022475"/>
    </source>
</evidence>
<dbReference type="InterPro" id="IPR003148">
    <property type="entry name" value="RCK_N"/>
</dbReference>
<keyword evidence="10" id="KW-0106">Calcium</keyword>
<evidence type="ECO:0000256" key="1">
    <source>
        <dbReference type="ARBA" id="ARBA00004651"/>
    </source>
</evidence>
<evidence type="ECO:0000256" key="3">
    <source>
        <dbReference type="ARBA" id="ARBA00018044"/>
    </source>
</evidence>
<name>A0A672P4D7_SINGR</name>
<evidence type="ECO:0000256" key="4">
    <source>
        <dbReference type="ARBA" id="ARBA00022448"/>
    </source>
</evidence>
<dbReference type="SUPFAM" id="SSF51735">
    <property type="entry name" value="NAD(P)-binding Rossmann-fold domains"/>
    <property type="match status" value="1"/>
</dbReference>
<dbReference type="GO" id="GO:0034702">
    <property type="term" value="C:monoatomic ion channel complex"/>
    <property type="evidence" value="ECO:0007669"/>
    <property type="project" value="UniProtKB-KW"/>
</dbReference>
<evidence type="ECO:0000256" key="21">
    <source>
        <dbReference type="ARBA" id="ARBA00030326"/>
    </source>
</evidence>
<dbReference type="InterPro" id="IPR003929">
    <property type="entry name" value="K_chnl_BK_asu"/>
</dbReference>
<dbReference type="FunFam" id="3.40.50.720:FF:000098">
    <property type="entry name" value="calcium-activated potassium channel subunit alpha-1 isoform X3"/>
    <property type="match status" value="1"/>
</dbReference>
<dbReference type="GO" id="GO:0046872">
    <property type="term" value="F:metal ion binding"/>
    <property type="evidence" value="ECO:0007669"/>
    <property type="project" value="UniProtKB-KW"/>
</dbReference>
<evidence type="ECO:0000256" key="6">
    <source>
        <dbReference type="ARBA" id="ARBA00022538"/>
    </source>
</evidence>
<keyword evidence="15" id="KW-0406">Ion transport</keyword>
<keyword evidence="11" id="KW-0460">Magnesium</keyword>
<dbReference type="AlphaFoldDB" id="A0A672P4D7"/>
<feature type="transmembrane region" description="Helical" evidence="29">
    <location>
        <begin position="220"/>
        <end position="241"/>
    </location>
</feature>
<proteinExistence type="inferred from homology"/>
<feature type="transmembrane region" description="Helical" evidence="29">
    <location>
        <begin position="15"/>
        <end position="37"/>
    </location>
</feature>